<keyword evidence="2 3" id="KW-0326">Glycosidase</keyword>
<feature type="domain" description="GH18" evidence="7">
    <location>
        <begin position="64"/>
        <end position="321"/>
    </location>
</feature>
<dbReference type="NCBIfam" id="NF045482">
    <property type="entry name" value="Endoglyc_H"/>
    <property type="match status" value="1"/>
</dbReference>
<dbReference type="InterPro" id="IPR054861">
    <property type="entry name" value="Endoglyc_H"/>
</dbReference>
<keyword evidence="1 3" id="KW-0378">Hydrolase</keyword>
<evidence type="ECO:0000256" key="6">
    <source>
        <dbReference type="SAM" id="SignalP"/>
    </source>
</evidence>
<feature type="signal peptide" evidence="6">
    <location>
        <begin position="1"/>
        <end position="34"/>
    </location>
</feature>
<comment type="similarity">
    <text evidence="4">Belongs to the glycosyl hydrolase 18 family.</text>
</comment>
<dbReference type="InterPro" id="IPR017853">
    <property type="entry name" value="GH"/>
</dbReference>
<proteinExistence type="inferred from homology"/>
<dbReference type="InterPro" id="IPR006311">
    <property type="entry name" value="TAT_signal"/>
</dbReference>
<dbReference type="GO" id="GO:0005975">
    <property type="term" value="P:carbohydrate metabolic process"/>
    <property type="evidence" value="ECO:0007669"/>
    <property type="project" value="InterPro"/>
</dbReference>
<dbReference type="SUPFAM" id="SSF51445">
    <property type="entry name" value="(Trans)glycosidases"/>
    <property type="match status" value="1"/>
</dbReference>
<protein>
    <recommendedName>
        <fullName evidence="7">GH18 domain-containing protein</fullName>
    </recommendedName>
</protein>
<evidence type="ECO:0000256" key="4">
    <source>
        <dbReference type="RuleBase" id="RU004453"/>
    </source>
</evidence>
<dbReference type="InterPro" id="IPR001223">
    <property type="entry name" value="Glyco_hydro18_cat"/>
</dbReference>
<sequence>MTNNPFSRRNALRAAGAMAAGGLLAASAAASASAAGMNHPGGRGQGAGRARGRGRPPGGVKTGPGMVCYVEVNDHSMTNLGKYRLAESGADVFDIGIIFASNINSDGDRAVLHHNQQVTAVLENVSTEVRPLQRRGMKILLSILGNHQGVGPANFQTYEEADAFAAQLADTVHTYGLDGIDFDDEWARYDLGHPPNDWSFPYLVHALRARMPGKIISLYWYGPITETLEYDGIHVGELIDYSWNSMYGTWLIPEVPGLSPEELAPAAVNISATDDATDHATAASLANRTVAEGYGLYNTYDLQADDASASLTAVTTVLNGEATVYSGRPG</sequence>
<dbReference type="GO" id="GO:0004553">
    <property type="term" value="F:hydrolase activity, hydrolyzing O-glycosyl compounds"/>
    <property type="evidence" value="ECO:0007669"/>
    <property type="project" value="InterPro"/>
</dbReference>
<feature type="compositionally biased region" description="Gly residues" evidence="5">
    <location>
        <begin position="39"/>
        <end position="62"/>
    </location>
</feature>
<dbReference type="RefSeq" id="WP_179540906.1">
    <property type="nucleotide sequence ID" value="NZ_BAAALL010000004.1"/>
</dbReference>
<accession>A0A7Z0K8B0</accession>
<keyword evidence="6" id="KW-0732">Signal</keyword>
<feature type="chain" id="PRO_5030755554" description="GH18 domain-containing protein" evidence="6">
    <location>
        <begin position="35"/>
        <end position="330"/>
    </location>
</feature>
<dbReference type="PROSITE" id="PS51910">
    <property type="entry name" value="GH18_2"/>
    <property type="match status" value="1"/>
</dbReference>
<feature type="region of interest" description="Disordered" evidence="5">
    <location>
        <begin position="34"/>
        <end position="63"/>
    </location>
</feature>
<evidence type="ECO:0000256" key="2">
    <source>
        <dbReference type="ARBA" id="ARBA00023295"/>
    </source>
</evidence>
<dbReference type="PROSITE" id="PS01095">
    <property type="entry name" value="GH18_1"/>
    <property type="match status" value="1"/>
</dbReference>
<evidence type="ECO:0000256" key="1">
    <source>
        <dbReference type="ARBA" id="ARBA00022801"/>
    </source>
</evidence>
<comment type="caution">
    <text evidence="8">The sequence shown here is derived from an EMBL/GenBank/DDBJ whole genome shotgun (WGS) entry which is preliminary data.</text>
</comment>
<evidence type="ECO:0000256" key="5">
    <source>
        <dbReference type="SAM" id="MobiDB-lite"/>
    </source>
</evidence>
<dbReference type="InterPro" id="IPR001579">
    <property type="entry name" value="Glyco_hydro_18_chit_AS"/>
</dbReference>
<dbReference type="Proteomes" id="UP000535437">
    <property type="component" value="Unassembled WGS sequence"/>
</dbReference>
<organism evidence="8 9">
    <name type="scientific">Nesterenkonia xinjiangensis</name>
    <dbReference type="NCBI Taxonomy" id="225327"/>
    <lineage>
        <taxon>Bacteria</taxon>
        <taxon>Bacillati</taxon>
        <taxon>Actinomycetota</taxon>
        <taxon>Actinomycetes</taxon>
        <taxon>Micrococcales</taxon>
        <taxon>Micrococcaceae</taxon>
        <taxon>Nesterenkonia</taxon>
    </lineage>
</organism>
<keyword evidence="9" id="KW-1185">Reference proteome</keyword>
<dbReference type="Pfam" id="PF00704">
    <property type="entry name" value="Glyco_hydro_18"/>
    <property type="match status" value="1"/>
</dbReference>
<evidence type="ECO:0000313" key="8">
    <source>
        <dbReference type="EMBL" id="NYJ77419.1"/>
    </source>
</evidence>
<dbReference type="EMBL" id="JACCFY010000001">
    <property type="protein sequence ID" value="NYJ77419.1"/>
    <property type="molecule type" value="Genomic_DNA"/>
</dbReference>
<evidence type="ECO:0000259" key="7">
    <source>
        <dbReference type="PROSITE" id="PS51910"/>
    </source>
</evidence>
<reference evidence="8 9" key="1">
    <citation type="submission" date="2020-07" db="EMBL/GenBank/DDBJ databases">
        <title>Sequencing the genomes of 1000 actinobacteria strains.</title>
        <authorList>
            <person name="Klenk H.-P."/>
        </authorList>
    </citation>
    <scope>NUCLEOTIDE SEQUENCE [LARGE SCALE GENOMIC DNA]</scope>
    <source>
        <strain evidence="8 9">DSM 15475</strain>
    </source>
</reference>
<gene>
    <name evidence="8" type="ORF">HNR09_000830</name>
</gene>
<evidence type="ECO:0000256" key="3">
    <source>
        <dbReference type="RuleBase" id="RU000489"/>
    </source>
</evidence>
<dbReference type="PROSITE" id="PS51318">
    <property type="entry name" value="TAT"/>
    <property type="match status" value="1"/>
</dbReference>
<dbReference type="AlphaFoldDB" id="A0A7Z0K8B0"/>
<dbReference type="Gene3D" id="3.20.20.80">
    <property type="entry name" value="Glycosidases"/>
    <property type="match status" value="1"/>
</dbReference>
<evidence type="ECO:0000313" key="9">
    <source>
        <dbReference type="Proteomes" id="UP000535437"/>
    </source>
</evidence>
<name>A0A7Z0K8B0_9MICC</name>